<dbReference type="GO" id="GO:0016779">
    <property type="term" value="F:nucleotidyltransferase activity"/>
    <property type="evidence" value="ECO:0007669"/>
    <property type="project" value="InterPro"/>
</dbReference>
<evidence type="ECO:0000259" key="1">
    <source>
        <dbReference type="Pfam" id="PF01909"/>
    </source>
</evidence>
<dbReference type="HOGENOM" id="CLU_1401699_0_0_12"/>
<dbReference type="CDD" id="cd05403">
    <property type="entry name" value="NT_KNTase_like"/>
    <property type="match status" value="1"/>
</dbReference>
<protein>
    <submittedName>
        <fullName evidence="2">DNA polymerase beta domain protein region</fullName>
    </submittedName>
</protein>
<dbReference type="EMBL" id="CP002903">
    <property type="protein sequence ID" value="AEJ61863.1"/>
    <property type="molecule type" value="Genomic_DNA"/>
</dbReference>
<evidence type="ECO:0000313" key="3">
    <source>
        <dbReference type="Proteomes" id="UP000007254"/>
    </source>
</evidence>
<dbReference type="Pfam" id="PF01909">
    <property type="entry name" value="NTP_transf_2"/>
    <property type="match status" value="1"/>
</dbReference>
<sequence length="194" mass="21895">MDVGDSETGIYLGKRGVVCIALRSVPCPLRPFRLASSRPLWYNDHVKTPVWHEVVRHFPSLTEALRRAYGDRLVAAVVFGSGARGDLSVSSDLDLLVVLNPCEADHRARLSFFWERVGEVLEGRFPIPLSPLILSVEEAQTFHPLWLDIVEAHRVLYDAGGVIARMEQQAQAYLRQGKVEAHSLGGRRYWRIRP</sequence>
<keyword evidence="3" id="KW-1185">Reference proteome</keyword>
<dbReference type="Proteomes" id="UP000007254">
    <property type="component" value="Chromosome"/>
</dbReference>
<accession>G0GAW7</accession>
<evidence type="ECO:0000313" key="2">
    <source>
        <dbReference type="EMBL" id="AEJ61863.1"/>
    </source>
</evidence>
<dbReference type="SUPFAM" id="SSF81301">
    <property type="entry name" value="Nucleotidyltransferase"/>
    <property type="match status" value="1"/>
</dbReference>
<dbReference type="Gene3D" id="3.30.460.10">
    <property type="entry name" value="Beta Polymerase, domain 2"/>
    <property type="match status" value="1"/>
</dbReference>
<dbReference type="InterPro" id="IPR052548">
    <property type="entry name" value="Type_VII_TA_antitoxin"/>
</dbReference>
<name>G0GAW7_WINT7</name>
<dbReference type="PANTHER" id="PTHR33933:SF1">
    <property type="entry name" value="PROTEIN ADENYLYLTRANSFERASE MNTA-RELATED"/>
    <property type="match status" value="1"/>
</dbReference>
<organism evidence="2 3">
    <name type="scientific">Winmispira thermophila (strain ATCC 700085 / DSM 6578 / Z-1203)</name>
    <name type="common">Spirochaeta thermophila</name>
    <dbReference type="NCBI Taxonomy" id="869211"/>
    <lineage>
        <taxon>Bacteria</taxon>
        <taxon>Pseudomonadati</taxon>
        <taxon>Spirochaetota</taxon>
        <taxon>Spirochaetia</taxon>
        <taxon>Winmispirales</taxon>
        <taxon>Winmispiraceae</taxon>
        <taxon>Winmispira</taxon>
    </lineage>
</organism>
<dbReference type="KEGG" id="stq:Spith_1602"/>
<feature type="domain" description="Polymerase nucleotidyl transferase" evidence="1">
    <location>
        <begin position="63"/>
        <end position="102"/>
    </location>
</feature>
<dbReference type="PANTHER" id="PTHR33933">
    <property type="entry name" value="NUCLEOTIDYLTRANSFERASE"/>
    <property type="match status" value="1"/>
</dbReference>
<dbReference type="AlphaFoldDB" id="G0GAW7"/>
<proteinExistence type="predicted"/>
<dbReference type="InterPro" id="IPR043519">
    <property type="entry name" value="NT_sf"/>
</dbReference>
<dbReference type="STRING" id="869211.Spith_1602"/>
<reference evidence="2 3" key="1">
    <citation type="submission" date="2011-06" db="EMBL/GenBank/DDBJ databases">
        <title>The complete genome of Spirochaeta thermophila DSM 6578.</title>
        <authorList>
            <consortium name="US DOE Joint Genome Institute (JGI-PGF)"/>
            <person name="Lucas S."/>
            <person name="Lapidus A."/>
            <person name="Bruce D."/>
            <person name="Goodwin L."/>
            <person name="Pitluck S."/>
            <person name="Peters L."/>
            <person name="Kyrpides N."/>
            <person name="Mavromatis K."/>
            <person name="Ivanova N."/>
            <person name="Mikailova N."/>
            <person name="Pagani I."/>
            <person name="Chertkov O."/>
            <person name="Detter J.C."/>
            <person name="Tapia R."/>
            <person name="Han C."/>
            <person name="Land M."/>
            <person name="Hauser L."/>
            <person name="Markowitz V."/>
            <person name="Cheng J.-F."/>
            <person name="Hugenholtz P."/>
            <person name="Woyke T."/>
            <person name="Wu D."/>
            <person name="Spring S."/>
            <person name="Merkhoffer B."/>
            <person name="Schneider S."/>
            <person name="Klenk H.-P."/>
            <person name="Eisen J.A."/>
        </authorList>
    </citation>
    <scope>NUCLEOTIDE SEQUENCE [LARGE SCALE GENOMIC DNA]</scope>
    <source>
        <strain evidence="3">ATCC 700085 / DSM 6578 / Z-1203</strain>
    </source>
</reference>
<dbReference type="InterPro" id="IPR002934">
    <property type="entry name" value="Polymerase_NTP_transf_dom"/>
</dbReference>
<gene>
    <name evidence="2" type="ordered locus">Spith_1602</name>
</gene>